<keyword evidence="4" id="KW-1185">Reference proteome</keyword>
<reference evidence="3" key="1">
    <citation type="journal article" date="2014" name="Int. J. Syst. Evol. Microbiol.">
        <title>Complete genome sequence of Corynebacterium casei LMG S-19264T (=DSM 44701T), isolated from a smear-ripened cheese.</title>
        <authorList>
            <consortium name="US DOE Joint Genome Institute (JGI-PGF)"/>
            <person name="Walter F."/>
            <person name="Albersmeier A."/>
            <person name="Kalinowski J."/>
            <person name="Ruckert C."/>
        </authorList>
    </citation>
    <scope>NUCLEOTIDE SEQUENCE</scope>
    <source>
        <strain evidence="3">CGMCC 1.12187</strain>
    </source>
</reference>
<reference evidence="3" key="2">
    <citation type="submission" date="2020-09" db="EMBL/GenBank/DDBJ databases">
        <authorList>
            <person name="Sun Q."/>
            <person name="Zhou Y."/>
        </authorList>
    </citation>
    <scope>NUCLEOTIDE SEQUENCE</scope>
    <source>
        <strain evidence="3">CGMCC 1.12187</strain>
    </source>
</reference>
<accession>A0A917GR58</accession>
<dbReference type="Proteomes" id="UP000638848">
    <property type="component" value="Unassembled WGS sequence"/>
</dbReference>
<dbReference type="RefSeq" id="WP_188536272.1">
    <property type="nucleotide sequence ID" value="NZ_BMEQ01000007.1"/>
</dbReference>
<feature type="region of interest" description="Disordered" evidence="1">
    <location>
        <begin position="440"/>
        <end position="480"/>
    </location>
</feature>
<sequence>MSETTATPSTGPGRQELLNTIATWILSVLRTEPGWDRMVVDLKFQGGRVHLRVREHRGDQVLPGTAGPIKEGSAVLPTVEQLRERSYVRGRGTWFTATVVILAQGWPEPTYRIGADYDLDGEPRPWGDEGPFTAQDVLQHLERFPRTRTRIPAWAAELAARDGVELPELEPGAEPEADREGVVHPLARAAIDRFASAPDNARMIEVIRQCMAGTLLLDVTASTLVEGPNGEKVGPESQLRVQALGEPDGTRSLAAYTSAAEAQAMFERSHQDGGQPVLLRESAVRVLQMVADDPQYDHVVIDPARKGCRISRPQVEWAMRSPRNDVVKAAMLDNNMSQLLAGLLAPDAVLLLGTRVQDGRAVPIYAKPQEEGATPDTLLLFTSAAEVAVLDPTLEIRSAPSRQALRFALDSGAAKVCVNAQPPVATLTAEQLRELLALVEQNEQDEKNEKGEDVQGKDAPAEDGTTDVAGPADGTGPGRG</sequence>
<dbReference type="EMBL" id="BMEQ01000007">
    <property type="protein sequence ID" value="GGG54982.1"/>
    <property type="molecule type" value="Genomic_DNA"/>
</dbReference>
<evidence type="ECO:0000259" key="2">
    <source>
        <dbReference type="Pfam" id="PF07179"/>
    </source>
</evidence>
<feature type="compositionally biased region" description="Basic and acidic residues" evidence="1">
    <location>
        <begin position="444"/>
        <end position="460"/>
    </location>
</feature>
<organism evidence="3 4">
    <name type="scientific">Kocuria dechangensis</name>
    <dbReference type="NCBI Taxonomy" id="1176249"/>
    <lineage>
        <taxon>Bacteria</taxon>
        <taxon>Bacillati</taxon>
        <taxon>Actinomycetota</taxon>
        <taxon>Actinomycetes</taxon>
        <taxon>Micrococcales</taxon>
        <taxon>Micrococcaceae</taxon>
        <taxon>Kocuria</taxon>
    </lineage>
</organism>
<evidence type="ECO:0000313" key="3">
    <source>
        <dbReference type="EMBL" id="GGG54982.1"/>
    </source>
</evidence>
<protein>
    <recommendedName>
        <fullName evidence="2">SseB protein N-terminal domain-containing protein</fullName>
    </recommendedName>
</protein>
<gene>
    <name evidence="3" type="ORF">GCM10011374_17370</name>
</gene>
<evidence type="ECO:0000256" key="1">
    <source>
        <dbReference type="SAM" id="MobiDB-lite"/>
    </source>
</evidence>
<evidence type="ECO:0000313" key="4">
    <source>
        <dbReference type="Proteomes" id="UP000638848"/>
    </source>
</evidence>
<dbReference type="Pfam" id="PF07179">
    <property type="entry name" value="SseB"/>
    <property type="match status" value="1"/>
</dbReference>
<dbReference type="AlphaFoldDB" id="A0A917GR58"/>
<feature type="domain" description="SseB protein N-terminal" evidence="2">
    <location>
        <begin position="188"/>
        <end position="317"/>
    </location>
</feature>
<comment type="caution">
    <text evidence="3">The sequence shown here is derived from an EMBL/GenBank/DDBJ whole genome shotgun (WGS) entry which is preliminary data.</text>
</comment>
<name>A0A917GR58_9MICC</name>
<proteinExistence type="predicted"/>
<dbReference type="InterPro" id="IPR009839">
    <property type="entry name" value="SseB_N"/>
</dbReference>